<keyword evidence="3" id="KW-1185">Reference proteome</keyword>
<evidence type="ECO:0000256" key="1">
    <source>
        <dbReference type="SAM" id="SignalP"/>
    </source>
</evidence>
<evidence type="ECO:0000313" key="3">
    <source>
        <dbReference type="Proteomes" id="UP000251889"/>
    </source>
</evidence>
<dbReference type="Proteomes" id="UP000251889">
    <property type="component" value="Unassembled WGS sequence"/>
</dbReference>
<proteinExistence type="predicted"/>
<protein>
    <recommendedName>
        <fullName evidence="4">DUF4595 domain-containing protein</fullName>
    </recommendedName>
</protein>
<organism evidence="2 3">
    <name type="scientific">Pseudochryseolinea flava</name>
    <dbReference type="NCBI Taxonomy" id="2059302"/>
    <lineage>
        <taxon>Bacteria</taxon>
        <taxon>Pseudomonadati</taxon>
        <taxon>Bacteroidota</taxon>
        <taxon>Cytophagia</taxon>
        <taxon>Cytophagales</taxon>
        <taxon>Fulvivirgaceae</taxon>
        <taxon>Pseudochryseolinea</taxon>
    </lineage>
</organism>
<evidence type="ECO:0000313" key="2">
    <source>
        <dbReference type="EMBL" id="RAV99532.1"/>
    </source>
</evidence>
<evidence type="ECO:0008006" key="4">
    <source>
        <dbReference type="Google" id="ProtNLM"/>
    </source>
</evidence>
<feature type="signal peptide" evidence="1">
    <location>
        <begin position="1"/>
        <end position="23"/>
    </location>
</feature>
<dbReference type="PROSITE" id="PS51257">
    <property type="entry name" value="PROKAR_LIPOPROTEIN"/>
    <property type="match status" value="1"/>
</dbReference>
<keyword evidence="1" id="KW-0732">Signal</keyword>
<sequence length="229" mass="26289">MVTFKMKLHITLLLLIPSLIGCSQVKQNELVDYGFKGNIKSVVIKEHPGPTEGASGSWTAEKETTLIRTMVFDRSGMLENESFESPQTKYSRAYTNQGNKKISCVERGELEGSSTFSYTDSSMVERNLNKSGVLTFEAITVFDKNFLTIKEIYKYYRRDGQLTNTTETVFQNRIDGYFNKFVYTDKGSKEVTEYEYIILQRDERGNPLQALKKENGQPSSLKIFTYEYK</sequence>
<comment type="caution">
    <text evidence="2">The sequence shown here is derived from an EMBL/GenBank/DDBJ whole genome shotgun (WGS) entry which is preliminary data.</text>
</comment>
<dbReference type="AlphaFoldDB" id="A0A364XYU9"/>
<accession>A0A364XYU9</accession>
<reference evidence="2 3" key="1">
    <citation type="submission" date="2018-06" db="EMBL/GenBank/DDBJ databases">
        <title>Chryseolinea flavus sp. nov., a member of the phylum Bacteroidetes isolated from soil.</title>
        <authorList>
            <person name="Li Y."/>
            <person name="Wang J."/>
        </authorList>
    </citation>
    <scope>NUCLEOTIDE SEQUENCE [LARGE SCALE GENOMIC DNA]</scope>
    <source>
        <strain evidence="2 3">SDU1-6</strain>
    </source>
</reference>
<name>A0A364XYU9_9BACT</name>
<feature type="chain" id="PRO_5016892663" description="DUF4595 domain-containing protein" evidence="1">
    <location>
        <begin position="24"/>
        <end position="229"/>
    </location>
</feature>
<dbReference type="EMBL" id="QMFY01000010">
    <property type="protein sequence ID" value="RAV99532.1"/>
    <property type="molecule type" value="Genomic_DNA"/>
</dbReference>
<gene>
    <name evidence="2" type="ORF">DQQ10_18180</name>
</gene>